<evidence type="ECO:0000313" key="2">
    <source>
        <dbReference type="Proteomes" id="UP000790377"/>
    </source>
</evidence>
<reference evidence="1" key="1">
    <citation type="journal article" date="2021" name="New Phytol.">
        <title>Evolutionary innovations through gain and loss of genes in the ectomycorrhizal Boletales.</title>
        <authorList>
            <person name="Wu G."/>
            <person name="Miyauchi S."/>
            <person name="Morin E."/>
            <person name="Kuo A."/>
            <person name="Drula E."/>
            <person name="Varga T."/>
            <person name="Kohler A."/>
            <person name="Feng B."/>
            <person name="Cao Y."/>
            <person name="Lipzen A."/>
            <person name="Daum C."/>
            <person name="Hundley H."/>
            <person name="Pangilinan J."/>
            <person name="Johnson J."/>
            <person name="Barry K."/>
            <person name="LaButti K."/>
            <person name="Ng V."/>
            <person name="Ahrendt S."/>
            <person name="Min B."/>
            <person name="Choi I.G."/>
            <person name="Park H."/>
            <person name="Plett J.M."/>
            <person name="Magnuson J."/>
            <person name="Spatafora J.W."/>
            <person name="Nagy L.G."/>
            <person name="Henrissat B."/>
            <person name="Grigoriev I.V."/>
            <person name="Yang Z.L."/>
            <person name="Xu J."/>
            <person name="Martin F.M."/>
        </authorList>
    </citation>
    <scope>NUCLEOTIDE SEQUENCE</scope>
    <source>
        <strain evidence="1">ATCC 28755</strain>
    </source>
</reference>
<protein>
    <submittedName>
        <fullName evidence="1">Uncharacterized protein</fullName>
    </submittedName>
</protein>
<organism evidence="1 2">
    <name type="scientific">Hygrophoropsis aurantiaca</name>
    <dbReference type="NCBI Taxonomy" id="72124"/>
    <lineage>
        <taxon>Eukaryota</taxon>
        <taxon>Fungi</taxon>
        <taxon>Dikarya</taxon>
        <taxon>Basidiomycota</taxon>
        <taxon>Agaricomycotina</taxon>
        <taxon>Agaricomycetes</taxon>
        <taxon>Agaricomycetidae</taxon>
        <taxon>Boletales</taxon>
        <taxon>Coniophorineae</taxon>
        <taxon>Hygrophoropsidaceae</taxon>
        <taxon>Hygrophoropsis</taxon>
    </lineage>
</organism>
<gene>
    <name evidence="1" type="ORF">BJ138DRAFT_1009659</name>
</gene>
<dbReference type="Proteomes" id="UP000790377">
    <property type="component" value="Unassembled WGS sequence"/>
</dbReference>
<sequence>MFKNALLIATALLSATAFAATEATAQLVDATQRLNAQDVTPADTSFGGLTKRDCPNGYGYCSNGGCCPIGGECCILNACCNPGYYCVRNAQSTRVGCCPNGEVCSSP</sequence>
<name>A0ACB8A9V8_9AGAM</name>
<dbReference type="EMBL" id="MU267730">
    <property type="protein sequence ID" value="KAH7910047.1"/>
    <property type="molecule type" value="Genomic_DNA"/>
</dbReference>
<keyword evidence="2" id="KW-1185">Reference proteome</keyword>
<proteinExistence type="predicted"/>
<comment type="caution">
    <text evidence="1">The sequence shown here is derived from an EMBL/GenBank/DDBJ whole genome shotgun (WGS) entry which is preliminary data.</text>
</comment>
<accession>A0ACB8A9V8</accession>
<evidence type="ECO:0000313" key="1">
    <source>
        <dbReference type="EMBL" id="KAH7910047.1"/>
    </source>
</evidence>